<evidence type="ECO:0000313" key="1">
    <source>
        <dbReference type="EMBL" id="KAK2665080.1"/>
    </source>
</evidence>
<dbReference type="AlphaFoldDB" id="A0AAE0CVJ3"/>
<dbReference type="EMBL" id="JANJYI010000001">
    <property type="protein sequence ID" value="KAK2665080.1"/>
    <property type="molecule type" value="Genomic_DNA"/>
</dbReference>
<keyword evidence="2" id="KW-1185">Reference proteome</keyword>
<sequence length="89" mass="10173">MAFQVAGRTWDRFQHRIMSTTSRAAFANTVRLHYTHNVSVAFKLLHTVHRNSWTAATTTTSFPDGDRLRTRPEDEGGLDFDFDGVLTIF</sequence>
<organism evidence="1 2">
    <name type="scientific">Dipteronia dyeriana</name>
    <dbReference type="NCBI Taxonomy" id="168575"/>
    <lineage>
        <taxon>Eukaryota</taxon>
        <taxon>Viridiplantae</taxon>
        <taxon>Streptophyta</taxon>
        <taxon>Embryophyta</taxon>
        <taxon>Tracheophyta</taxon>
        <taxon>Spermatophyta</taxon>
        <taxon>Magnoliopsida</taxon>
        <taxon>eudicotyledons</taxon>
        <taxon>Gunneridae</taxon>
        <taxon>Pentapetalae</taxon>
        <taxon>rosids</taxon>
        <taxon>malvids</taxon>
        <taxon>Sapindales</taxon>
        <taxon>Sapindaceae</taxon>
        <taxon>Hippocastanoideae</taxon>
        <taxon>Acereae</taxon>
        <taxon>Dipteronia</taxon>
    </lineage>
</organism>
<dbReference type="Proteomes" id="UP001280121">
    <property type="component" value="Unassembled WGS sequence"/>
</dbReference>
<evidence type="ECO:0000313" key="2">
    <source>
        <dbReference type="Proteomes" id="UP001280121"/>
    </source>
</evidence>
<name>A0AAE0CVJ3_9ROSI</name>
<accession>A0AAE0CVJ3</accession>
<gene>
    <name evidence="1" type="ORF">Ddye_003654</name>
</gene>
<comment type="caution">
    <text evidence="1">The sequence shown here is derived from an EMBL/GenBank/DDBJ whole genome shotgun (WGS) entry which is preliminary data.</text>
</comment>
<reference evidence="1" key="1">
    <citation type="journal article" date="2023" name="Plant J.">
        <title>Genome sequences and population genomics provide insights into the demographic history, inbreeding, and mutation load of two 'living fossil' tree species of Dipteronia.</title>
        <authorList>
            <person name="Feng Y."/>
            <person name="Comes H.P."/>
            <person name="Chen J."/>
            <person name="Zhu S."/>
            <person name="Lu R."/>
            <person name="Zhang X."/>
            <person name="Li P."/>
            <person name="Qiu J."/>
            <person name="Olsen K.M."/>
            <person name="Qiu Y."/>
        </authorList>
    </citation>
    <scope>NUCLEOTIDE SEQUENCE</scope>
    <source>
        <strain evidence="1">KIB01</strain>
    </source>
</reference>
<protein>
    <submittedName>
        <fullName evidence="1">Uncharacterized protein</fullName>
    </submittedName>
</protein>
<proteinExistence type="predicted"/>